<dbReference type="GO" id="GO:0015910">
    <property type="term" value="P:long-chain fatty acid import into peroxisome"/>
    <property type="evidence" value="ECO:0007669"/>
    <property type="project" value="TreeGrafter"/>
</dbReference>
<dbReference type="WBParaSite" id="PDA_v2.g24211.t1">
    <property type="protein sequence ID" value="PDA_v2.g24211.t1"/>
    <property type="gene ID" value="PDA_v2.g24211"/>
</dbReference>
<dbReference type="PANTHER" id="PTHR11384:SF65">
    <property type="entry name" value="ABC TRANSPORTER DOMAIN-CONTAINING PROTEIN"/>
    <property type="match status" value="1"/>
</dbReference>
<dbReference type="GO" id="GO:0042760">
    <property type="term" value="P:very long-chain fatty acid catabolic process"/>
    <property type="evidence" value="ECO:0007669"/>
    <property type="project" value="TreeGrafter"/>
</dbReference>
<keyword evidence="7" id="KW-1185">Reference proteome</keyword>
<feature type="transmembrane region" description="Helical" evidence="5">
    <location>
        <begin position="29"/>
        <end position="50"/>
    </location>
</feature>
<sequence length="234" mass="27728">MDKEPISPPKRFNHDHKFGLRFFKSIPTLFPLFYPTWEWAFLFTFVIMSLNALSEWLTNRIGLYPGQMYGVLLAKDYHKFWHIFIKGTFMYIAKTGCLAIITFVSWLLYVSFRRNVVSSLQRRYFRNNIYYRINCVDGEGIDNPDQRITQDVERVCDRLAVNIIPIFLSGPFVIAYYTYKTYQTAEFLGVGIIYGYFIIGSIINKFLISPLSKWSARVEKSEGDFRFEWFMSLY</sequence>
<dbReference type="GO" id="GO:0140359">
    <property type="term" value="F:ABC-type transporter activity"/>
    <property type="evidence" value="ECO:0007669"/>
    <property type="project" value="InterPro"/>
</dbReference>
<keyword evidence="4 5" id="KW-0472">Membrane</keyword>
<evidence type="ECO:0000256" key="2">
    <source>
        <dbReference type="ARBA" id="ARBA00022692"/>
    </source>
</evidence>
<accession>A0A914Q0J0</accession>
<dbReference type="SUPFAM" id="SSF90123">
    <property type="entry name" value="ABC transporter transmembrane region"/>
    <property type="match status" value="1"/>
</dbReference>
<evidence type="ECO:0000313" key="8">
    <source>
        <dbReference type="WBParaSite" id="PDA_v2.g24211.t1"/>
    </source>
</evidence>
<dbReference type="PANTHER" id="PTHR11384">
    <property type="entry name" value="ATP-BINDING CASSETTE, SUB-FAMILY D MEMBER"/>
    <property type="match status" value="1"/>
</dbReference>
<evidence type="ECO:0000256" key="3">
    <source>
        <dbReference type="ARBA" id="ARBA00022989"/>
    </source>
</evidence>
<evidence type="ECO:0000313" key="7">
    <source>
        <dbReference type="Proteomes" id="UP000887578"/>
    </source>
</evidence>
<feature type="domain" description="ABC transmembrane type-1" evidence="6">
    <location>
        <begin position="33"/>
        <end position="228"/>
    </location>
</feature>
<dbReference type="InterPro" id="IPR050835">
    <property type="entry name" value="ABC_transporter_sub-D"/>
</dbReference>
<evidence type="ECO:0000259" key="6">
    <source>
        <dbReference type="Pfam" id="PF06472"/>
    </source>
</evidence>
<keyword evidence="1" id="KW-0813">Transport</keyword>
<dbReference type="GO" id="GO:0006635">
    <property type="term" value="P:fatty acid beta-oxidation"/>
    <property type="evidence" value="ECO:0007669"/>
    <property type="project" value="TreeGrafter"/>
</dbReference>
<name>A0A914Q0J0_9BILA</name>
<evidence type="ECO:0000256" key="4">
    <source>
        <dbReference type="ARBA" id="ARBA00023136"/>
    </source>
</evidence>
<feature type="transmembrane region" description="Helical" evidence="5">
    <location>
        <begin position="185"/>
        <end position="207"/>
    </location>
</feature>
<dbReference type="InterPro" id="IPR036640">
    <property type="entry name" value="ABC1_TM_sf"/>
</dbReference>
<protein>
    <submittedName>
        <fullName evidence="8">ABC transmembrane type-1 domain-containing protein</fullName>
    </submittedName>
</protein>
<feature type="transmembrane region" description="Helical" evidence="5">
    <location>
        <begin position="89"/>
        <end position="112"/>
    </location>
</feature>
<dbReference type="GO" id="GO:0007031">
    <property type="term" value="P:peroxisome organization"/>
    <property type="evidence" value="ECO:0007669"/>
    <property type="project" value="TreeGrafter"/>
</dbReference>
<dbReference type="AlphaFoldDB" id="A0A914Q0J0"/>
<evidence type="ECO:0000256" key="5">
    <source>
        <dbReference type="SAM" id="Phobius"/>
    </source>
</evidence>
<dbReference type="Pfam" id="PF06472">
    <property type="entry name" value="ABC_membrane_2"/>
    <property type="match status" value="1"/>
</dbReference>
<dbReference type="GO" id="GO:0005524">
    <property type="term" value="F:ATP binding"/>
    <property type="evidence" value="ECO:0007669"/>
    <property type="project" value="InterPro"/>
</dbReference>
<dbReference type="GO" id="GO:0005778">
    <property type="term" value="C:peroxisomal membrane"/>
    <property type="evidence" value="ECO:0007669"/>
    <property type="project" value="TreeGrafter"/>
</dbReference>
<keyword evidence="2 5" id="KW-0812">Transmembrane</keyword>
<dbReference type="GO" id="GO:0005324">
    <property type="term" value="F:long-chain fatty acid transmembrane transporter activity"/>
    <property type="evidence" value="ECO:0007669"/>
    <property type="project" value="TreeGrafter"/>
</dbReference>
<keyword evidence="3 5" id="KW-1133">Transmembrane helix</keyword>
<dbReference type="Gene3D" id="1.20.1560.10">
    <property type="entry name" value="ABC transporter type 1, transmembrane domain"/>
    <property type="match status" value="1"/>
</dbReference>
<dbReference type="Proteomes" id="UP000887578">
    <property type="component" value="Unplaced"/>
</dbReference>
<dbReference type="InterPro" id="IPR011527">
    <property type="entry name" value="ABC1_TM_dom"/>
</dbReference>
<feature type="transmembrane region" description="Helical" evidence="5">
    <location>
        <begin position="159"/>
        <end position="179"/>
    </location>
</feature>
<proteinExistence type="predicted"/>
<evidence type="ECO:0000256" key="1">
    <source>
        <dbReference type="ARBA" id="ARBA00022448"/>
    </source>
</evidence>
<reference evidence="8" key="1">
    <citation type="submission" date="2022-11" db="UniProtKB">
        <authorList>
            <consortium name="WormBaseParasite"/>
        </authorList>
    </citation>
    <scope>IDENTIFICATION</scope>
</reference>
<organism evidence="7 8">
    <name type="scientific">Panagrolaimus davidi</name>
    <dbReference type="NCBI Taxonomy" id="227884"/>
    <lineage>
        <taxon>Eukaryota</taxon>
        <taxon>Metazoa</taxon>
        <taxon>Ecdysozoa</taxon>
        <taxon>Nematoda</taxon>
        <taxon>Chromadorea</taxon>
        <taxon>Rhabditida</taxon>
        <taxon>Tylenchina</taxon>
        <taxon>Panagrolaimomorpha</taxon>
        <taxon>Panagrolaimoidea</taxon>
        <taxon>Panagrolaimidae</taxon>
        <taxon>Panagrolaimus</taxon>
    </lineage>
</organism>